<dbReference type="InterPro" id="IPR010104">
    <property type="entry name" value="TonB_rcpt_bac"/>
</dbReference>
<dbReference type="CDD" id="cd01347">
    <property type="entry name" value="ligand_gated_channel"/>
    <property type="match status" value="1"/>
</dbReference>
<evidence type="ECO:0000313" key="9">
    <source>
        <dbReference type="Proteomes" id="UP000717981"/>
    </source>
</evidence>
<comment type="subcellular location">
    <subcellularLocation>
        <location evidence="2">Cell outer membrane</location>
        <topology evidence="2">Multi-pass membrane protein</topology>
    </subcellularLocation>
</comment>
<keyword evidence="8" id="KW-0675">Receptor</keyword>
<organism evidence="8 9">
    <name type="scientific">Pseudoxanthomonas taiwanensis</name>
    <dbReference type="NCBI Taxonomy" id="176598"/>
    <lineage>
        <taxon>Bacteria</taxon>
        <taxon>Pseudomonadati</taxon>
        <taxon>Pseudomonadota</taxon>
        <taxon>Gammaproteobacteria</taxon>
        <taxon>Lysobacterales</taxon>
        <taxon>Lysobacteraceae</taxon>
        <taxon>Pseudoxanthomonas</taxon>
    </lineage>
</organism>
<evidence type="ECO:0000256" key="3">
    <source>
        <dbReference type="PROSITE-ProRule" id="PRU10144"/>
    </source>
</evidence>
<dbReference type="Gene3D" id="2.170.130.10">
    <property type="entry name" value="TonB-dependent receptor, plug domain"/>
    <property type="match status" value="1"/>
</dbReference>
<evidence type="ECO:0000259" key="7">
    <source>
        <dbReference type="Pfam" id="PF07715"/>
    </source>
</evidence>
<dbReference type="InterPro" id="IPR037066">
    <property type="entry name" value="Plug_dom_sf"/>
</dbReference>
<evidence type="ECO:0000256" key="4">
    <source>
        <dbReference type="RuleBase" id="RU003357"/>
    </source>
</evidence>
<comment type="caution">
    <text evidence="8">The sequence shown here is derived from an EMBL/GenBank/DDBJ whole genome shotgun (WGS) entry which is preliminary data.</text>
</comment>
<name>A0A921NVA4_9GAMM</name>
<dbReference type="NCBIfam" id="TIGR01782">
    <property type="entry name" value="TonB-Xanth-Caul"/>
    <property type="match status" value="1"/>
</dbReference>
<evidence type="ECO:0000313" key="8">
    <source>
        <dbReference type="EMBL" id="KAF1688697.1"/>
    </source>
</evidence>
<feature type="signal peptide" evidence="5">
    <location>
        <begin position="1"/>
        <end position="26"/>
    </location>
</feature>
<keyword evidence="2" id="KW-0812">Transmembrane</keyword>
<evidence type="ECO:0000256" key="2">
    <source>
        <dbReference type="PROSITE-ProRule" id="PRU01360"/>
    </source>
</evidence>
<dbReference type="PANTHER" id="PTHR40980:SF3">
    <property type="entry name" value="TONB-DEPENDENT RECEPTOR-LIKE BETA-BARREL DOMAIN-CONTAINING PROTEIN"/>
    <property type="match status" value="1"/>
</dbReference>
<keyword evidence="2" id="KW-0998">Cell outer membrane</keyword>
<dbReference type="OrthoDB" id="8727862at2"/>
<feature type="short sequence motif" description="TonB C-terminal box" evidence="3">
    <location>
        <begin position="883"/>
        <end position="900"/>
    </location>
</feature>
<feature type="chain" id="PRO_5036850780" evidence="5">
    <location>
        <begin position="27"/>
        <end position="900"/>
    </location>
</feature>
<dbReference type="EMBL" id="PDWK01000039">
    <property type="protein sequence ID" value="KAF1688697.1"/>
    <property type="molecule type" value="Genomic_DNA"/>
</dbReference>
<dbReference type="PROSITE" id="PS01156">
    <property type="entry name" value="TONB_DEPENDENT_REC_2"/>
    <property type="match status" value="1"/>
</dbReference>
<reference evidence="8" key="1">
    <citation type="submission" date="2017-10" db="EMBL/GenBank/DDBJ databases">
        <title>Whole genome sequencing of members of genus Pseudoxanthomonas.</title>
        <authorList>
            <person name="Kumar S."/>
            <person name="Bansal K."/>
            <person name="Kaur A."/>
            <person name="Patil P."/>
            <person name="Sharma S."/>
            <person name="Patil P.B."/>
        </authorList>
    </citation>
    <scope>NUCLEOTIDE SEQUENCE</scope>
    <source>
        <strain evidence="8">DSM 22914</strain>
    </source>
</reference>
<dbReference type="InterPro" id="IPR010917">
    <property type="entry name" value="TonB_rcpt_CS"/>
</dbReference>
<dbReference type="PROSITE" id="PS52016">
    <property type="entry name" value="TONB_DEPENDENT_REC_3"/>
    <property type="match status" value="1"/>
</dbReference>
<proteinExistence type="inferred from homology"/>
<dbReference type="InterPro" id="IPR012910">
    <property type="entry name" value="Plug_dom"/>
</dbReference>
<keyword evidence="1 4" id="KW-0798">TonB box</keyword>
<evidence type="ECO:0000259" key="6">
    <source>
        <dbReference type="Pfam" id="PF00593"/>
    </source>
</evidence>
<keyword evidence="5" id="KW-0732">Signal</keyword>
<keyword evidence="9" id="KW-1185">Reference proteome</keyword>
<feature type="domain" description="TonB-dependent receptor-like beta-barrel" evidence="6">
    <location>
        <begin position="353"/>
        <end position="862"/>
    </location>
</feature>
<dbReference type="GO" id="GO:0009279">
    <property type="term" value="C:cell outer membrane"/>
    <property type="evidence" value="ECO:0007669"/>
    <property type="project" value="UniProtKB-SubCell"/>
</dbReference>
<dbReference type="RefSeq" id="WP_162124664.1">
    <property type="nucleotide sequence ID" value="NZ_PDWK01000039.1"/>
</dbReference>
<accession>A0A921NVA4</accession>
<evidence type="ECO:0000256" key="1">
    <source>
        <dbReference type="ARBA" id="ARBA00023077"/>
    </source>
</evidence>
<gene>
    <name evidence="8" type="ORF">CR938_08855</name>
</gene>
<dbReference type="AlphaFoldDB" id="A0A921NVA4"/>
<keyword evidence="2 4" id="KW-0472">Membrane</keyword>
<dbReference type="PANTHER" id="PTHR40980">
    <property type="entry name" value="PLUG DOMAIN-CONTAINING PROTEIN"/>
    <property type="match status" value="1"/>
</dbReference>
<keyword evidence="2" id="KW-0813">Transport</keyword>
<dbReference type="Pfam" id="PF00593">
    <property type="entry name" value="TonB_dep_Rec_b-barrel"/>
    <property type="match status" value="1"/>
</dbReference>
<feature type="domain" description="TonB-dependent receptor plug" evidence="7">
    <location>
        <begin position="57"/>
        <end position="159"/>
    </location>
</feature>
<comment type="similarity">
    <text evidence="2 4">Belongs to the TonB-dependent receptor family.</text>
</comment>
<dbReference type="InterPro" id="IPR039426">
    <property type="entry name" value="TonB-dep_rcpt-like"/>
</dbReference>
<evidence type="ECO:0000256" key="5">
    <source>
        <dbReference type="SAM" id="SignalP"/>
    </source>
</evidence>
<protein>
    <submittedName>
        <fullName evidence="8">TonB-dependent receptor</fullName>
    </submittedName>
</protein>
<dbReference type="InterPro" id="IPR000531">
    <property type="entry name" value="Beta-barrel_TonB"/>
</dbReference>
<dbReference type="Proteomes" id="UP000717981">
    <property type="component" value="Unassembled WGS sequence"/>
</dbReference>
<dbReference type="SUPFAM" id="SSF56935">
    <property type="entry name" value="Porins"/>
    <property type="match status" value="1"/>
</dbReference>
<keyword evidence="2" id="KW-1134">Transmembrane beta strand</keyword>
<dbReference type="Pfam" id="PF07715">
    <property type="entry name" value="Plug"/>
    <property type="match status" value="1"/>
</dbReference>
<sequence length="900" mass="99077">MNIPLSRHRLALACCAALFAPFAAQAQDASTTQDAQTLDTVVVTGIRGSIATSVETKNEATSIVEAISAEDLGKLPDISIADAISRLPGLTAQRLDGRGQVIHIRGFSEQFAGTLLNGREQVTTGDNRGVELDQYPAELLSGVTVYKTPDASLVGQGISGTIDMQTIRPLSYGQRRTVLSAQGEYNSLGRLTEGGNDKGYRVSASYVDQFANDTFGLAIGVARMDAPFQEKHYKSWWWADTAAWGSPQPGVPGGAIALQGAEGWVKSRDAVRDGAVAVLEFKPNDTWHSVLDLYASRFDQEELMRGAMWTNDPWWNGGVVSYSNAQTTSFNGYPVVTGGTLHGIEPVVRNDSNLRETRLFSAGWNNAFRIGDLWTLSTDISYSRARVEDSKFETYAGMTGGLDVDFNVPLSHGYGYYDLPDLSDPGAVYLRDAQGWGHDGRLEDTHQKDTLRAFRVAVNREVPSSDFLRSWDLGFHYGKRTKDKSAEVYFTDLPGRTPTLVDGSLLLGPTSLRFAGMGDVLSFDPRRLLSTYYDVYLSESNDDLQKDARVVEELRTFYFKANLDIDVSDNVRLRGNAGVQYVRTDQTSAGVVISGSELAPGTQGASYGDILPSLNLVADFGNGWNLRFGAARELMRPRINDMIARANVWVDQMTGQWRGNGGNPKLEPYRANAYDISVEKYFGNASYVALAVFYKDMDTYIYTQDIPWDFSGYDYEGDVPPVSNWGVFSAPANGSGGYMRGVEFATALGGELIHDALDGFGLLLNASYTESSMDPGGGSRDTFPGLSKIVANATLYYEKHGFSARVSQRFRDPYRGEYGSIFGQRTYRHTSHERVLDLQVGYDFPESSALSGLSLLLQVNNLNNEPFRTVVSDSNGYGLFFPEEYTEYGRQYLLGVRYSF</sequence>